<dbReference type="Proteomes" id="UP000190306">
    <property type="component" value="Chromosome"/>
</dbReference>
<gene>
    <name evidence="1" type="ORF">AFM16_03675</name>
    <name evidence="2" type="ORF">HCX60_03875</name>
</gene>
<dbReference type="Gene3D" id="1.10.10.10">
    <property type="entry name" value="Winged helix-like DNA-binding domain superfamily/Winged helix DNA-binding domain"/>
    <property type="match status" value="1"/>
</dbReference>
<reference evidence="2 4" key="2">
    <citation type="submission" date="2020-03" db="EMBL/GenBank/DDBJ databases">
        <title>Is there a link between lipid content and antibiotic production in Streptomyces?</title>
        <authorList>
            <person name="David M."/>
            <person name="Lejeune C."/>
            <person name="Abreu S."/>
            <person name="Thibessard A."/>
            <person name="Leblond P."/>
            <person name="Chaminade P."/>
            <person name="Virolle M.-J."/>
        </authorList>
    </citation>
    <scope>NUCLEOTIDE SEQUENCE [LARGE SCALE GENOMIC DNA]</scope>
    <source>
        <strain evidence="2 4">DSM 41481</strain>
    </source>
</reference>
<evidence type="ECO:0000313" key="2">
    <source>
        <dbReference type="EMBL" id="QIT42766.1"/>
    </source>
</evidence>
<dbReference type="Proteomes" id="UP000502504">
    <property type="component" value="Chromosome"/>
</dbReference>
<dbReference type="AlphaFoldDB" id="A0AAE6Y4N4"/>
<proteinExistence type="predicted"/>
<organism evidence="2 4">
    <name type="scientific">Streptomyces antibioticus</name>
    <dbReference type="NCBI Taxonomy" id="1890"/>
    <lineage>
        <taxon>Bacteria</taxon>
        <taxon>Bacillati</taxon>
        <taxon>Actinomycetota</taxon>
        <taxon>Actinomycetes</taxon>
        <taxon>Kitasatosporales</taxon>
        <taxon>Streptomycetaceae</taxon>
        <taxon>Streptomyces</taxon>
    </lineage>
</organism>
<reference evidence="1 3" key="1">
    <citation type="submission" date="2015-07" db="EMBL/GenBank/DDBJ databases">
        <title>Draft Genome Sequence of Streptomyces antibioticus, IMRU 3720 reveals insights in the evolution of actinomycin biosynthetic gene clusters in Streptomyces.</title>
        <authorList>
            <person name="Crnovcic I."/>
            <person name="Ruckert C."/>
            <person name="Kalinowksi J."/>
            <person name="Keller U."/>
        </authorList>
    </citation>
    <scope>NUCLEOTIDE SEQUENCE [LARGE SCALE GENOMIC DNA]</scope>
    <source>
        <strain evidence="1 3">DSM 41481</strain>
    </source>
</reference>
<dbReference type="EMBL" id="LHQL01000001">
    <property type="protein sequence ID" value="OOQ55127.1"/>
    <property type="molecule type" value="Genomic_DNA"/>
</dbReference>
<dbReference type="GeneID" id="93962232"/>
<keyword evidence="3" id="KW-1185">Reference proteome</keyword>
<evidence type="ECO:0000313" key="3">
    <source>
        <dbReference type="Proteomes" id="UP000190306"/>
    </source>
</evidence>
<evidence type="ECO:0000313" key="1">
    <source>
        <dbReference type="EMBL" id="OOQ55127.1"/>
    </source>
</evidence>
<name>A0AAE6Y4N4_STRAT</name>
<evidence type="ECO:0000313" key="4">
    <source>
        <dbReference type="Proteomes" id="UP000502504"/>
    </source>
</evidence>
<sequence>MLRTPAGERRLDILEWLKEPARHFPPQRRADPVEDGVPAAAVAAKLGVRREVADTHLALLTGLGLLRATRIRRRLYYRRDEMRIAEVARMFEKGW</sequence>
<accession>A0AAE6Y4N4</accession>
<dbReference type="InterPro" id="IPR036390">
    <property type="entry name" value="WH_DNA-bd_sf"/>
</dbReference>
<protein>
    <submittedName>
        <fullName evidence="2">ArsR family transcriptional regulator</fullName>
    </submittedName>
</protein>
<dbReference type="SUPFAM" id="SSF46785">
    <property type="entry name" value="Winged helix' DNA-binding domain"/>
    <property type="match status" value="1"/>
</dbReference>
<dbReference type="RefSeq" id="WP_030787217.1">
    <property type="nucleotide sequence ID" value="NZ_CBDQZG010000008.1"/>
</dbReference>
<dbReference type="EMBL" id="CP050692">
    <property type="protein sequence ID" value="QIT42766.1"/>
    <property type="molecule type" value="Genomic_DNA"/>
</dbReference>
<dbReference type="InterPro" id="IPR036388">
    <property type="entry name" value="WH-like_DNA-bd_sf"/>
</dbReference>